<keyword evidence="1 10" id="KW-1003">Cell membrane</keyword>
<feature type="binding site" evidence="10">
    <location>
        <position position="139"/>
    </location>
    <ligand>
        <name>Mn(2+)</name>
        <dbReference type="ChEBI" id="CHEBI:29035"/>
        <label>2</label>
    </ligand>
</feature>
<dbReference type="GO" id="GO:0005737">
    <property type="term" value="C:cytoplasm"/>
    <property type="evidence" value="ECO:0007669"/>
    <property type="project" value="InterPro"/>
</dbReference>
<keyword evidence="4 10" id="KW-0441">Lipid A biosynthesis</keyword>
<evidence type="ECO:0000256" key="7">
    <source>
        <dbReference type="ARBA" id="ARBA00023098"/>
    </source>
</evidence>
<gene>
    <name evidence="12" type="primary">lpxH_2</name>
    <name evidence="10" type="synonym">lpxH</name>
    <name evidence="12" type="ORF">Tsedi_02080</name>
</gene>
<feature type="binding site" evidence="10">
    <location>
        <position position="60"/>
    </location>
    <ligand>
        <name>Mn(2+)</name>
        <dbReference type="ChEBI" id="CHEBI:29035"/>
        <label>1</label>
    </ligand>
</feature>
<keyword evidence="13" id="KW-1185">Reference proteome</keyword>
<keyword evidence="7 10" id="KW-0443">Lipid metabolism</keyword>
<dbReference type="Gene3D" id="3.60.21.10">
    <property type="match status" value="1"/>
</dbReference>
<feature type="binding site" evidence="10">
    <location>
        <position position="147"/>
    </location>
    <ligand>
        <name>substrate</name>
    </ligand>
</feature>
<dbReference type="GO" id="GO:0008758">
    <property type="term" value="F:UDP-2,3-diacylglucosamine hydrolase activity"/>
    <property type="evidence" value="ECO:0007669"/>
    <property type="project" value="UniProtKB-UniRule"/>
</dbReference>
<evidence type="ECO:0000256" key="6">
    <source>
        <dbReference type="ARBA" id="ARBA00022801"/>
    </source>
</evidence>
<comment type="caution">
    <text evidence="12">The sequence shown here is derived from an EMBL/GenBank/DDBJ whole genome shotgun (WGS) entry which is preliminary data.</text>
</comment>
<keyword evidence="6 10" id="KW-0378">Hydrolase</keyword>
<proteinExistence type="inferred from homology"/>
<dbReference type="RefSeq" id="WP_143896369.1">
    <property type="nucleotide sequence ID" value="NZ_VJND01000014.1"/>
</dbReference>
<dbReference type="InterPro" id="IPR043461">
    <property type="entry name" value="LpxH-like"/>
</dbReference>
<evidence type="ECO:0000313" key="13">
    <source>
        <dbReference type="Proteomes" id="UP000320225"/>
    </source>
</evidence>
<dbReference type="CDD" id="cd07398">
    <property type="entry name" value="MPP_YbbF-LpxH"/>
    <property type="match status" value="1"/>
</dbReference>
<keyword evidence="8 10" id="KW-0472">Membrane</keyword>
<dbReference type="GO" id="GO:0009245">
    <property type="term" value="P:lipid A biosynthetic process"/>
    <property type="evidence" value="ECO:0007669"/>
    <property type="project" value="UniProtKB-UniRule"/>
</dbReference>
<comment type="function">
    <text evidence="10">Hydrolyzes the pyrophosphate bond of UDP-2,3-diacylglucosamine to yield 2,3-diacylglucosamine 1-phosphate (lipid X) and UMP by catalyzing the attack of water at the alpha-P atom. Involved in the biosynthesis of lipid A, a phosphorylated glycolipid that anchors the lipopolysaccharide to the outer membrane of the cell.</text>
</comment>
<dbReference type="PANTHER" id="PTHR34990">
    <property type="entry name" value="UDP-2,3-DIACYLGLUCOSAMINE HYDROLASE-RELATED"/>
    <property type="match status" value="1"/>
</dbReference>
<feature type="binding site" evidence="10">
    <location>
        <position position="185"/>
    </location>
    <ligand>
        <name>substrate</name>
    </ligand>
</feature>
<comment type="cofactor">
    <cofactor evidence="10">
        <name>Mn(2+)</name>
        <dbReference type="ChEBI" id="CHEBI:29035"/>
    </cofactor>
    <text evidence="10">Binds 2 Mn(2+) ions per subunit in a binuclear metal center.</text>
</comment>
<keyword evidence="2 10" id="KW-0444">Lipid biosynthesis</keyword>
<feature type="binding site" evidence="10">
    <location>
        <position position="31"/>
    </location>
    <ligand>
        <name>Mn(2+)</name>
        <dbReference type="ChEBI" id="CHEBI:29035"/>
        <label>1</label>
    </ligand>
</feature>
<dbReference type="EC" id="3.6.1.54" evidence="10"/>
<dbReference type="Proteomes" id="UP000320225">
    <property type="component" value="Unassembled WGS sequence"/>
</dbReference>
<dbReference type="InterPro" id="IPR029052">
    <property type="entry name" value="Metallo-depent_PP-like"/>
</dbReference>
<feature type="domain" description="Calcineurin-like phosphoesterase" evidence="11">
    <location>
        <begin position="24"/>
        <end position="227"/>
    </location>
</feature>
<feature type="binding site" evidence="10">
    <location>
        <position position="223"/>
    </location>
    <ligand>
        <name>substrate</name>
    </ligand>
</feature>
<dbReference type="UniPathway" id="UPA00359">
    <property type="reaction ID" value="UER00480"/>
</dbReference>
<accession>A0A554WK90</accession>
<evidence type="ECO:0000313" key="12">
    <source>
        <dbReference type="EMBL" id="TSE23990.1"/>
    </source>
</evidence>
<feature type="binding site" evidence="10">
    <location>
        <position position="60"/>
    </location>
    <ligand>
        <name>Mn(2+)</name>
        <dbReference type="ChEBI" id="CHEBI:29035"/>
        <label>2</label>
    </ligand>
</feature>
<organism evidence="12 13">
    <name type="scientific">Tepidimonas sediminis</name>
    <dbReference type="NCBI Taxonomy" id="2588941"/>
    <lineage>
        <taxon>Bacteria</taxon>
        <taxon>Pseudomonadati</taxon>
        <taxon>Pseudomonadota</taxon>
        <taxon>Betaproteobacteria</taxon>
        <taxon>Burkholderiales</taxon>
        <taxon>Tepidimonas</taxon>
    </lineage>
</organism>
<name>A0A554WK90_9BURK</name>
<protein>
    <recommendedName>
        <fullName evidence="10">UDP-2,3-diacylglucosamine hydrolase</fullName>
        <ecNumber evidence="10">3.6.1.54</ecNumber>
    </recommendedName>
    <alternativeName>
        <fullName evidence="10">UDP-2,3-diacylglucosamine diphosphatase</fullName>
    </alternativeName>
</protein>
<evidence type="ECO:0000256" key="1">
    <source>
        <dbReference type="ARBA" id="ARBA00022475"/>
    </source>
</evidence>
<dbReference type="OrthoDB" id="9783283at2"/>
<evidence type="ECO:0000256" key="4">
    <source>
        <dbReference type="ARBA" id="ARBA00022556"/>
    </source>
</evidence>
<evidence type="ECO:0000256" key="5">
    <source>
        <dbReference type="ARBA" id="ARBA00022723"/>
    </source>
</evidence>
<comment type="catalytic activity">
    <reaction evidence="10">
        <text>UDP-2-N,3-O-bis[(3R)-3-hydroxytetradecanoyl]-alpha-D-glucosamine + H2O = 2-N,3-O-bis[(3R)-3-hydroxytetradecanoyl]-alpha-D-glucosaminyl 1-phosphate + UMP + 2 H(+)</text>
        <dbReference type="Rhea" id="RHEA:25213"/>
        <dbReference type="ChEBI" id="CHEBI:15377"/>
        <dbReference type="ChEBI" id="CHEBI:15378"/>
        <dbReference type="ChEBI" id="CHEBI:57865"/>
        <dbReference type="ChEBI" id="CHEBI:57957"/>
        <dbReference type="ChEBI" id="CHEBI:78847"/>
        <dbReference type="EC" id="3.6.1.54"/>
    </reaction>
</comment>
<feature type="binding site" evidence="10">
    <location>
        <position position="104"/>
    </location>
    <ligand>
        <name>Mn(2+)</name>
        <dbReference type="ChEBI" id="CHEBI:29035"/>
        <label>2</label>
    </ligand>
</feature>
<dbReference type="InterPro" id="IPR010138">
    <property type="entry name" value="UDP-diacylglucosamine_Hdrlase"/>
</dbReference>
<dbReference type="SUPFAM" id="SSF56300">
    <property type="entry name" value="Metallo-dependent phosphatases"/>
    <property type="match status" value="1"/>
</dbReference>
<keyword evidence="3 10" id="KW-0997">Cell inner membrane</keyword>
<evidence type="ECO:0000259" key="11">
    <source>
        <dbReference type="Pfam" id="PF00149"/>
    </source>
</evidence>
<dbReference type="InterPro" id="IPR004843">
    <property type="entry name" value="Calcineurin-like_PHP"/>
</dbReference>
<feature type="binding site" evidence="10">
    <location>
        <begin position="104"/>
        <end position="105"/>
    </location>
    <ligand>
        <name>substrate</name>
    </ligand>
</feature>
<evidence type="ECO:0000256" key="8">
    <source>
        <dbReference type="ARBA" id="ARBA00023136"/>
    </source>
</evidence>
<dbReference type="Pfam" id="PF00149">
    <property type="entry name" value="Metallophos"/>
    <property type="match status" value="1"/>
</dbReference>
<sequence>MTGDAVPPAAAAATVTPPSGAQRLDCIADLHLQPGDEATARAFLDHLRRAPFDGLLILGDLFEVWVGDDLLDEASSPEAALARSVAAALRAAAAQRPLWLMHGNRDFLLGPRFAAASGAALLPDTAVLDWGGWRWLLAHGDAWCTGDTDYQRFRADVRSPAWQAAFLALPLQERLQRARALRAQSQRHQAQRLRQGLGLADVEPAVVEQARQAARADGVIHGHTHRPAVHRMPGGAPRLVLSDWDARAQPPRLRILQLQPGGGWRLAAPGD</sequence>
<comment type="caution">
    <text evidence="10">Lacks conserved residue(s) required for the propagation of feature annotation.</text>
</comment>
<reference evidence="12 13" key="1">
    <citation type="submission" date="2019-07" db="EMBL/GenBank/DDBJ databases">
        <title>Tepidimonas sediminis YIM 72259 draft genome.</title>
        <authorList>
            <person name="Da Costa M.S."/>
            <person name="Froufe H.J.C."/>
            <person name="Egas C."/>
            <person name="Albuquerque L."/>
        </authorList>
    </citation>
    <scope>NUCLEOTIDE SEQUENCE [LARGE SCALE GENOMIC DNA]</scope>
    <source>
        <strain evidence="12 13">YIM 72259</strain>
    </source>
</reference>
<comment type="similarity">
    <text evidence="10">Belongs to the LpxH family.</text>
</comment>
<dbReference type="EMBL" id="VJND01000014">
    <property type="protein sequence ID" value="TSE23990.1"/>
    <property type="molecule type" value="Genomic_DNA"/>
</dbReference>
<evidence type="ECO:0000256" key="9">
    <source>
        <dbReference type="ARBA" id="ARBA00023211"/>
    </source>
</evidence>
<dbReference type="AlphaFoldDB" id="A0A554WK90"/>
<evidence type="ECO:0000256" key="3">
    <source>
        <dbReference type="ARBA" id="ARBA00022519"/>
    </source>
</evidence>
<feature type="binding site" evidence="10">
    <location>
        <position position="223"/>
    </location>
    <ligand>
        <name>Mn(2+)</name>
        <dbReference type="ChEBI" id="CHEBI:29035"/>
        <label>2</label>
    </ligand>
</feature>
<evidence type="ECO:0000256" key="10">
    <source>
        <dbReference type="HAMAP-Rule" id="MF_00575"/>
    </source>
</evidence>
<dbReference type="HAMAP" id="MF_00575">
    <property type="entry name" value="LpxH"/>
    <property type="match status" value="1"/>
</dbReference>
<dbReference type="NCBIfam" id="NF003743">
    <property type="entry name" value="PRK05340.1"/>
    <property type="match status" value="1"/>
</dbReference>
<keyword evidence="9 10" id="KW-0464">Manganese</keyword>
<keyword evidence="5 10" id="KW-0479">Metal-binding</keyword>
<evidence type="ECO:0000256" key="2">
    <source>
        <dbReference type="ARBA" id="ARBA00022516"/>
    </source>
</evidence>
<feature type="binding site" evidence="10">
    <location>
        <position position="29"/>
    </location>
    <ligand>
        <name>Mn(2+)</name>
        <dbReference type="ChEBI" id="CHEBI:29035"/>
        <label>1</label>
    </ligand>
</feature>
<comment type="subcellular location">
    <subcellularLocation>
        <location evidence="10">Cell inner membrane</location>
        <topology evidence="10">Peripheral membrane protein</topology>
        <orientation evidence="10">Cytoplasmic side</orientation>
    </subcellularLocation>
</comment>
<comment type="pathway">
    <text evidence="10">Glycolipid biosynthesis; lipid IV(A) biosynthesis; lipid IV(A) from (3R)-3-hydroxytetradecanoyl-[acyl-carrier-protein] and UDP-N-acetyl-alpha-D-glucosamine: step 4/6.</text>
</comment>
<dbReference type="GO" id="GO:0019897">
    <property type="term" value="C:extrinsic component of plasma membrane"/>
    <property type="evidence" value="ECO:0007669"/>
    <property type="project" value="UniProtKB-UniRule"/>
</dbReference>
<dbReference type="PANTHER" id="PTHR34990:SF1">
    <property type="entry name" value="UDP-2,3-DIACYLGLUCOSAMINE HYDROLASE"/>
    <property type="match status" value="1"/>
</dbReference>
<dbReference type="GO" id="GO:0030145">
    <property type="term" value="F:manganese ion binding"/>
    <property type="evidence" value="ECO:0007669"/>
    <property type="project" value="UniProtKB-UniRule"/>
</dbReference>
<feature type="binding site" evidence="10">
    <location>
        <position position="225"/>
    </location>
    <ligand>
        <name>Mn(2+)</name>
        <dbReference type="ChEBI" id="CHEBI:29035"/>
        <label>1</label>
    </ligand>
</feature>